<reference evidence="1 2" key="1">
    <citation type="submission" date="2020-05" db="EMBL/GenBank/DDBJ databases">
        <title>Comparative genomic analysis of denitrifying bacteria from Halomonas genus.</title>
        <authorList>
            <person name="Wang L."/>
            <person name="Shao Z."/>
        </authorList>
    </citation>
    <scope>NUCLEOTIDE SEQUENCE [LARGE SCALE GENOMIC DNA]</scope>
    <source>
        <strain evidence="1 2">A4</strain>
    </source>
</reference>
<sequence>MPVMLDDLAATLRVSLPDAWDSPNWRVGHIAAAKLSVEGNARLRRLRIGVELFLLAEGDAAPCRLRGELVSASWSPLAPLPPVQQRLEGETPDLPAVASVPLPFTFAGLGAPVRVSGERSWLQYLHPIKAMVGAADSASEPMPLAESLQLALAEWLTHDFPVATLGEAIDTAMCGPVGHFGPLESRVLERSGQSDLAIEATWLGEVDNAAEQGGRATLALTLYGERFGAWVLHRRGMQPVKARPKQESGPAPVFAHEVLVADTADALIEQAGLGPVEKRLFQQVGILPHARLWQQVDEPEGGEPADEADPKSAMTLDLSALPDRGRRHLQAIAGLVRQGKLGPSDIDLLLKLARQLSRSAKK</sequence>
<evidence type="ECO:0000313" key="2">
    <source>
        <dbReference type="Proteomes" id="UP000814385"/>
    </source>
</evidence>
<accession>A0ABS9PDB5</accession>
<evidence type="ECO:0000313" key="1">
    <source>
        <dbReference type="EMBL" id="MCG6659761.1"/>
    </source>
</evidence>
<comment type="caution">
    <text evidence="1">The sequence shown here is derived from an EMBL/GenBank/DDBJ whole genome shotgun (WGS) entry which is preliminary data.</text>
</comment>
<keyword evidence="2" id="KW-1185">Reference proteome</keyword>
<dbReference type="Proteomes" id="UP000814385">
    <property type="component" value="Unassembled WGS sequence"/>
</dbReference>
<organism evidence="1 2">
    <name type="scientific">Billgrantia campisalis</name>
    <dbReference type="NCBI Taxonomy" id="74661"/>
    <lineage>
        <taxon>Bacteria</taxon>
        <taxon>Pseudomonadati</taxon>
        <taxon>Pseudomonadota</taxon>
        <taxon>Gammaproteobacteria</taxon>
        <taxon>Oceanospirillales</taxon>
        <taxon>Halomonadaceae</taxon>
        <taxon>Billgrantia</taxon>
    </lineage>
</organism>
<dbReference type="EMBL" id="JABFUC010000021">
    <property type="protein sequence ID" value="MCG6659761.1"/>
    <property type="molecule type" value="Genomic_DNA"/>
</dbReference>
<gene>
    <name evidence="1" type="ORF">HOP52_18590</name>
</gene>
<name>A0ABS9PDB5_9GAMM</name>
<dbReference type="RefSeq" id="WP_238979027.1">
    <property type="nucleotide sequence ID" value="NZ_JABFUC010000021.1"/>
</dbReference>
<protein>
    <submittedName>
        <fullName evidence="1">Uncharacterized protein</fullName>
    </submittedName>
</protein>
<proteinExistence type="predicted"/>